<sequence length="120" mass="13775">MQHSYMLTTIQSLPKTPFTHGAIGKVSRGKEKLCMYNSLWSGNQVNAKMFNYKYPMEHTFIRQQINLFTLRKNPIPKEGVECKDYMRVSPTSSLFTIVSKVVPICISEVLHQVISVNRGH</sequence>
<organism evidence="1 2">
    <name type="scientific">Protea cynaroides</name>
    <dbReference type="NCBI Taxonomy" id="273540"/>
    <lineage>
        <taxon>Eukaryota</taxon>
        <taxon>Viridiplantae</taxon>
        <taxon>Streptophyta</taxon>
        <taxon>Embryophyta</taxon>
        <taxon>Tracheophyta</taxon>
        <taxon>Spermatophyta</taxon>
        <taxon>Magnoliopsida</taxon>
        <taxon>Proteales</taxon>
        <taxon>Proteaceae</taxon>
        <taxon>Protea</taxon>
    </lineage>
</organism>
<evidence type="ECO:0000313" key="2">
    <source>
        <dbReference type="Proteomes" id="UP001141806"/>
    </source>
</evidence>
<accession>A0A9Q0HDH1</accession>
<gene>
    <name evidence="1" type="ORF">NE237_021539</name>
</gene>
<protein>
    <submittedName>
        <fullName evidence="1">Uncharacterized protein</fullName>
    </submittedName>
</protein>
<proteinExistence type="predicted"/>
<evidence type="ECO:0000313" key="1">
    <source>
        <dbReference type="EMBL" id="KAJ4961629.1"/>
    </source>
</evidence>
<keyword evidence="2" id="KW-1185">Reference proteome</keyword>
<dbReference type="AlphaFoldDB" id="A0A9Q0HDH1"/>
<reference evidence="1" key="1">
    <citation type="journal article" date="2023" name="Plant J.">
        <title>The genome of the king protea, Protea cynaroides.</title>
        <authorList>
            <person name="Chang J."/>
            <person name="Duong T.A."/>
            <person name="Schoeman C."/>
            <person name="Ma X."/>
            <person name="Roodt D."/>
            <person name="Barker N."/>
            <person name="Li Z."/>
            <person name="Van de Peer Y."/>
            <person name="Mizrachi E."/>
        </authorList>
    </citation>
    <scope>NUCLEOTIDE SEQUENCE</scope>
    <source>
        <tissue evidence="1">Young leaves</tissue>
    </source>
</reference>
<comment type="caution">
    <text evidence="1">The sequence shown here is derived from an EMBL/GenBank/DDBJ whole genome shotgun (WGS) entry which is preliminary data.</text>
</comment>
<dbReference type="Proteomes" id="UP001141806">
    <property type="component" value="Unassembled WGS sequence"/>
</dbReference>
<name>A0A9Q0HDH1_9MAGN</name>
<dbReference type="EMBL" id="JAMYWD010000009">
    <property type="protein sequence ID" value="KAJ4961629.1"/>
    <property type="molecule type" value="Genomic_DNA"/>
</dbReference>